<dbReference type="PANTHER" id="PTHR48100:SF59">
    <property type="entry name" value="ADENOSYLCOBALAMIN_ALPHA-RIBAZOLE PHOSPHATASE"/>
    <property type="match status" value="1"/>
</dbReference>
<evidence type="ECO:0000313" key="1">
    <source>
        <dbReference type="EMBL" id="HIZ72449.1"/>
    </source>
</evidence>
<evidence type="ECO:0000313" key="2">
    <source>
        <dbReference type="Proteomes" id="UP000824102"/>
    </source>
</evidence>
<gene>
    <name evidence="1" type="ORF">H9964_02575</name>
</gene>
<dbReference type="GO" id="GO:0016791">
    <property type="term" value="F:phosphatase activity"/>
    <property type="evidence" value="ECO:0007669"/>
    <property type="project" value="TreeGrafter"/>
</dbReference>
<dbReference type="InterPro" id="IPR013078">
    <property type="entry name" value="His_Pase_superF_clade-1"/>
</dbReference>
<name>A0A9D2G3M0_9FIRM</name>
<dbReference type="Gene3D" id="3.40.50.1240">
    <property type="entry name" value="Phosphoglycerate mutase-like"/>
    <property type="match status" value="1"/>
</dbReference>
<reference evidence="1" key="2">
    <citation type="submission" date="2021-04" db="EMBL/GenBank/DDBJ databases">
        <authorList>
            <person name="Gilroy R."/>
        </authorList>
    </citation>
    <scope>NUCLEOTIDE SEQUENCE</scope>
    <source>
        <strain evidence="1">ChiW7-2402</strain>
    </source>
</reference>
<reference evidence="1" key="1">
    <citation type="journal article" date="2021" name="PeerJ">
        <title>Extensive microbial diversity within the chicken gut microbiome revealed by metagenomics and culture.</title>
        <authorList>
            <person name="Gilroy R."/>
            <person name="Ravi A."/>
            <person name="Getino M."/>
            <person name="Pursley I."/>
            <person name="Horton D.L."/>
            <person name="Alikhan N.F."/>
            <person name="Baker D."/>
            <person name="Gharbi K."/>
            <person name="Hall N."/>
            <person name="Watson M."/>
            <person name="Adriaenssens E.M."/>
            <person name="Foster-Nyarko E."/>
            <person name="Jarju S."/>
            <person name="Secka A."/>
            <person name="Antonio M."/>
            <person name="Oren A."/>
            <person name="Chaudhuri R.R."/>
            <person name="La Ragione R."/>
            <person name="Hildebrand F."/>
            <person name="Pallen M.J."/>
        </authorList>
    </citation>
    <scope>NUCLEOTIDE SEQUENCE</scope>
    <source>
        <strain evidence="1">ChiW7-2402</strain>
    </source>
</reference>
<dbReference type="InterPro" id="IPR050275">
    <property type="entry name" value="PGM_Phosphatase"/>
</dbReference>
<proteinExistence type="predicted"/>
<dbReference type="InterPro" id="IPR029033">
    <property type="entry name" value="His_PPase_superfam"/>
</dbReference>
<dbReference type="SUPFAM" id="SSF53254">
    <property type="entry name" value="Phosphoglycerate mutase-like"/>
    <property type="match status" value="1"/>
</dbReference>
<dbReference type="AlphaFoldDB" id="A0A9D2G3M0"/>
<organism evidence="1 2">
    <name type="scientific">Candidatus Gallimonas intestinavium</name>
    <dbReference type="NCBI Taxonomy" id="2838603"/>
    <lineage>
        <taxon>Bacteria</taxon>
        <taxon>Bacillati</taxon>
        <taxon>Bacillota</taxon>
        <taxon>Clostridia</taxon>
        <taxon>Candidatus Gallimonas</taxon>
    </lineage>
</organism>
<dbReference type="SMART" id="SM00855">
    <property type="entry name" value="PGAM"/>
    <property type="match status" value="1"/>
</dbReference>
<sequence>MRLILIRHGDPDYEHDTLTQKGRREAALLAERTKTWKVDDVYTSPLGRARATAEPSLQNWGKDAVVLDWAQEFFYLVPDGKGGKRIAWDYFPSEWTKFDENFIENKWIEREEMAPLREDYIRVTRALDELIASYGYERDGRMYRVKEHSDKTVVIFCHFGVSMIFLSHLLNLPAEALLHGLILPPTSVTILSTEERVGDEAYFRAERIGDTCHLLVGGEPVSESGYFTTIFQEV</sequence>
<dbReference type="CDD" id="cd07067">
    <property type="entry name" value="HP_PGM_like"/>
    <property type="match status" value="1"/>
</dbReference>
<protein>
    <submittedName>
        <fullName evidence="1">Histidine phosphatase family protein</fullName>
    </submittedName>
</protein>
<dbReference type="GO" id="GO:0005737">
    <property type="term" value="C:cytoplasm"/>
    <property type="evidence" value="ECO:0007669"/>
    <property type="project" value="TreeGrafter"/>
</dbReference>
<dbReference type="PANTHER" id="PTHR48100">
    <property type="entry name" value="BROAD-SPECIFICITY PHOSPHATASE YOR283W-RELATED"/>
    <property type="match status" value="1"/>
</dbReference>
<dbReference type="EMBL" id="DXBB01000044">
    <property type="protein sequence ID" value="HIZ72449.1"/>
    <property type="molecule type" value="Genomic_DNA"/>
</dbReference>
<dbReference type="Pfam" id="PF00300">
    <property type="entry name" value="His_Phos_1"/>
    <property type="match status" value="1"/>
</dbReference>
<accession>A0A9D2G3M0</accession>
<dbReference type="Proteomes" id="UP000824102">
    <property type="component" value="Unassembled WGS sequence"/>
</dbReference>
<comment type="caution">
    <text evidence="1">The sequence shown here is derived from an EMBL/GenBank/DDBJ whole genome shotgun (WGS) entry which is preliminary data.</text>
</comment>